<evidence type="ECO:0000256" key="5">
    <source>
        <dbReference type="ARBA" id="ARBA00022554"/>
    </source>
</evidence>
<dbReference type="GO" id="GO:0008081">
    <property type="term" value="F:phosphoric diester hydrolase activity"/>
    <property type="evidence" value="ECO:0007669"/>
    <property type="project" value="TreeGrafter"/>
</dbReference>
<dbReference type="GO" id="GO:0005615">
    <property type="term" value="C:extracellular space"/>
    <property type="evidence" value="ECO:0007669"/>
    <property type="project" value="TreeGrafter"/>
</dbReference>
<keyword evidence="9" id="KW-1133">Transmembrane helix</keyword>
<accession>A0A1D1XWA1</accession>
<evidence type="ECO:0000256" key="8">
    <source>
        <dbReference type="ARBA" id="ARBA00022968"/>
    </source>
</evidence>
<evidence type="ECO:0000256" key="2">
    <source>
        <dbReference type="ARBA" id="ARBA00010399"/>
    </source>
</evidence>
<evidence type="ECO:0000256" key="3">
    <source>
        <dbReference type="ARBA" id="ARBA00012459"/>
    </source>
</evidence>
<dbReference type="GO" id="GO:0006798">
    <property type="term" value="P:polyphosphate catabolic process"/>
    <property type="evidence" value="ECO:0007669"/>
    <property type="project" value="TreeGrafter"/>
</dbReference>
<dbReference type="EC" id="3.6.1.10" evidence="3"/>
<comment type="subcellular location">
    <subcellularLocation>
        <location evidence="1">Vacuole membrane</location>
        <topology evidence="1">Single-pass type II membrane protein</topology>
    </subcellularLocation>
</comment>
<evidence type="ECO:0000256" key="9">
    <source>
        <dbReference type="ARBA" id="ARBA00022989"/>
    </source>
</evidence>
<dbReference type="GO" id="GO:0004309">
    <property type="term" value="F:exopolyphosphatase activity"/>
    <property type="evidence" value="ECO:0007669"/>
    <property type="project" value="TreeGrafter"/>
</dbReference>
<evidence type="ECO:0000256" key="11">
    <source>
        <dbReference type="ARBA" id="ARBA00023180"/>
    </source>
</evidence>
<evidence type="ECO:0000256" key="1">
    <source>
        <dbReference type="ARBA" id="ARBA00004576"/>
    </source>
</evidence>
<evidence type="ECO:0000256" key="6">
    <source>
        <dbReference type="ARBA" id="ARBA00022692"/>
    </source>
</evidence>
<keyword evidence="5" id="KW-0926">Vacuole</keyword>
<dbReference type="InterPro" id="IPR041805">
    <property type="entry name" value="ASMase/PPN1_MPP"/>
</dbReference>
<gene>
    <name evidence="13" type="primary">PPN1_4</name>
    <name evidence="13" type="ORF">g.23315</name>
</gene>
<evidence type="ECO:0000313" key="13">
    <source>
        <dbReference type="EMBL" id="JAT46653.1"/>
    </source>
</evidence>
<keyword evidence="11" id="KW-0325">Glycoprotein</keyword>
<dbReference type="AlphaFoldDB" id="A0A1D1XWA1"/>
<evidence type="ECO:0000256" key="4">
    <source>
        <dbReference type="ARBA" id="ARBA00014458"/>
    </source>
</evidence>
<proteinExistence type="inferred from homology"/>
<comment type="similarity">
    <text evidence="2">Belongs to the endopolyphosphatase PPN1 family.</text>
</comment>
<dbReference type="PANTHER" id="PTHR10340">
    <property type="entry name" value="SPHINGOMYELIN PHOSPHODIESTERASE"/>
    <property type="match status" value="1"/>
</dbReference>
<dbReference type="InterPro" id="IPR012358">
    <property type="entry name" value="EndopolyPtase_N1"/>
</dbReference>
<keyword evidence="7" id="KW-0378">Hydrolase</keyword>
<sequence length="568" mass="65491">MLVSMKFLFIFISFVFLLTLLFGNPFFNFSQLKNEPELHGNFLHITDFHPDPHYINNVTAKSRCHKHLRPTSDKPEHMLRGISGPWGAPATICDSPLGLIDATFEWLDKNWKNKLDFIIWTGDNSRHDNDENIPRTPTEIFQLNKLIADKFLKTFLNKKEYAPHFIPIVPSIGNNDIYPNRIMGAGPNEVLTVLHDIWSPFIPKGQHKTFINGGYYYREVIPGKLIVVSLNTLYFYKSNAAVNGCMVKGQPGTIEMEWLNDVLVNARKNGMKVYLTGHIAPRAKQYTVSCYKKYGRLSLKYQDIILGHFYGHSNMDHFFFISANGIKKDNPNPKEDDEVLLMDDEDLYEEDDDNGDDDNGDDDNETVEHQGGQINKQANEKVETNVKDIKEYMKKLLNHYLTLPPLTDDIVKEYAVVHINPSIIPTFFPALRIFNYNTTEIKVNTNEISELDAPSRKNTFLTPLGYTQYFMNLTHANLYPNVTPEFTVEYTTRDDYDMRDLTIPSWIQLARRIAYDGLNSALWDKIRDHLLVGTRKLISQKRKSFQRCIYSDCPAKGPEDYIASELSF</sequence>
<dbReference type="InterPro" id="IPR029052">
    <property type="entry name" value="Metallo-depent_PP-like"/>
</dbReference>
<evidence type="ECO:0000256" key="7">
    <source>
        <dbReference type="ARBA" id="ARBA00022801"/>
    </source>
</evidence>
<keyword evidence="10" id="KW-0472">Membrane</keyword>
<dbReference type="PIRSF" id="PIRSF027093">
    <property type="entry name" value="EndopolyPtase_N1"/>
    <property type="match status" value="1"/>
</dbReference>
<dbReference type="SUPFAM" id="SSF56300">
    <property type="entry name" value="Metallo-dependent phosphatases"/>
    <property type="match status" value="1"/>
</dbReference>
<name>A0A1D1XWA1_9ARAE</name>
<dbReference type="CDD" id="cd00842">
    <property type="entry name" value="MPP_ASMase"/>
    <property type="match status" value="1"/>
</dbReference>
<dbReference type="GO" id="GO:0005774">
    <property type="term" value="C:vacuolar membrane"/>
    <property type="evidence" value="ECO:0007669"/>
    <property type="project" value="UniProtKB-SubCell"/>
</dbReference>
<evidence type="ECO:0000256" key="10">
    <source>
        <dbReference type="ARBA" id="ARBA00023136"/>
    </source>
</evidence>
<feature type="compositionally biased region" description="Acidic residues" evidence="12">
    <location>
        <begin position="348"/>
        <end position="365"/>
    </location>
</feature>
<feature type="region of interest" description="Disordered" evidence="12">
    <location>
        <begin position="348"/>
        <end position="381"/>
    </location>
</feature>
<dbReference type="GO" id="GO:0000298">
    <property type="term" value="F:endopolyphosphatase activity"/>
    <property type="evidence" value="ECO:0007669"/>
    <property type="project" value="UniProtKB-EC"/>
</dbReference>
<dbReference type="PANTHER" id="PTHR10340:SF55">
    <property type="entry name" value="ENDOPOLYPHOSPHATASE"/>
    <property type="match status" value="1"/>
</dbReference>
<protein>
    <recommendedName>
        <fullName evidence="4">Endopolyphosphatase</fullName>
        <ecNumber evidence="3">3.6.1.10</ecNumber>
    </recommendedName>
</protein>
<dbReference type="EMBL" id="GDJX01021283">
    <property type="protein sequence ID" value="JAT46653.1"/>
    <property type="molecule type" value="Transcribed_RNA"/>
</dbReference>
<reference evidence="13" key="1">
    <citation type="submission" date="2015-07" db="EMBL/GenBank/DDBJ databases">
        <title>Transcriptome Assembly of Anthurium amnicola.</title>
        <authorList>
            <person name="Suzuki J."/>
        </authorList>
    </citation>
    <scope>NUCLEOTIDE SEQUENCE</scope>
</reference>
<keyword evidence="8" id="KW-0735">Signal-anchor</keyword>
<organism evidence="13">
    <name type="scientific">Anthurium amnicola</name>
    <dbReference type="NCBI Taxonomy" id="1678845"/>
    <lineage>
        <taxon>Eukaryota</taxon>
        <taxon>Viridiplantae</taxon>
        <taxon>Streptophyta</taxon>
        <taxon>Embryophyta</taxon>
        <taxon>Tracheophyta</taxon>
        <taxon>Spermatophyta</taxon>
        <taxon>Magnoliopsida</taxon>
        <taxon>Liliopsida</taxon>
        <taxon>Araceae</taxon>
        <taxon>Pothoideae</taxon>
        <taxon>Potheae</taxon>
        <taxon>Anthurium</taxon>
    </lineage>
</organism>
<keyword evidence="6" id="KW-0812">Transmembrane</keyword>
<evidence type="ECO:0000256" key="12">
    <source>
        <dbReference type="SAM" id="MobiDB-lite"/>
    </source>
</evidence>